<dbReference type="EC" id="2.5.1.120" evidence="6"/>
<dbReference type="GO" id="GO:0009234">
    <property type="term" value="P:menaquinone biosynthetic process"/>
    <property type="evidence" value="ECO:0007669"/>
    <property type="project" value="UniProtKB-UniRule"/>
</dbReference>
<dbReference type="InterPro" id="IPR045567">
    <property type="entry name" value="CofH/MnqC-like_C"/>
</dbReference>
<reference evidence="10" key="1">
    <citation type="journal article" date="2023" name="Int. J. Syst. Evol. Microbiol.">
        <title>Collibacillus ludicampi gen. nov., sp. nov., a new soil bacterium of the family Alicyclobacillaceae.</title>
        <authorList>
            <person name="Jojima T."/>
            <person name="Ioku Y."/>
            <person name="Fukuta Y."/>
            <person name="Shirasaka N."/>
            <person name="Matsumura Y."/>
            <person name="Mori M."/>
        </authorList>
    </citation>
    <scope>NUCLEOTIDE SEQUENCE</scope>
    <source>
        <strain evidence="10">TP075</strain>
    </source>
</reference>
<comment type="cofactor">
    <cofactor evidence="6 7">
        <name>[4Fe-4S] cluster</name>
        <dbReference type="ChEBI" id="CHEBI:49883"/>
    </cofactor>
    <text evidence="6 7">Binds 1 [4Fe-4S] cluster. The cluster is coordinated with 3 cysteines and an exchangeable S-adenosyl-L-methionine.</text>
</comment>
<dbReference type="GO" id="GO:0102573">
    <property type="term" value="F:aminodeoxyfutalosine synthase activity"/>
    <property type="evidence" value="ECO:0007669"/>
    <property type="project" value="UniProtKB-EC"/>
</dbReference>
<dbReference type="PIRSF" id="PIRSF004762">
    <property type="entry name" value="CHP00423"/>
    <property type="match status" value="1"/>
</dbReference>
<dbReference type="NCBIfam" id="TIGR00423">
    <property type="entry name" value="CofH family radical SAM protein"/>
    <property type="match status" value="1"/>
</dbReference>
<feature type="binding site" evidence="6 7">
    <location>
        <position position="69"/>
    </location>
    <ligand>
        <name>[4Fe-4S] cluster</name>
        <dbReference type="ChEBI" id="CHEBI:49883"/>
        <note>4Fe-4S-S-AdoMet</note>
    </ligand>
</feature>
<comment type="pathway">
    <text evidence="6">Quinol/quinone metabolism; menaquinone biosynthesis.</text>
</comment>
<dbReference type="NCBIfam" id="TIGR03700">
    <property type="entry name" value="mena_SCO4494"/>
    <property type="match status" value="1"/>
</dbReference>
<evidence type="ECO:0000313" key="11">
    <source>
        <dbReference type="Proteomes" id="UP001057291"/>
    </source>
</evidence>
<keyword evidence="11" id="KW-1185">Reference proteome</keyword>
<evidence type="ECO:0000256" key="6">
    <source>
        <dbReference type="HAMAP-Rule" id="MF_00993"/>
    </source>
</evidence>
<dbReference type="InterPro" id="IPR034405">
    <property type="entry name" value="F420"/>
</dbReference>
<keyword evidence="6" id="KW-0808">Transferase</keyword>
<organism evidence="10 11">
    <name type="scientific">Collibacillus ludicampi</name>
    <dbReference type="NCBI Taxonomy" id="2771369"/>
    <lineage>
        <taxon>Bacteria</taxon>
        <taxon>Bacillati</taxon>
        <taxon>Bacillota</taxon>
        <taxon>Bacilli</taxon>
        <taxon>Bacillales</taxon>
        <taxon>Alicyclobacillaceae</taxon>
        <taxon>Collibacillus</taxon>
    </lineage>
</organism>
<feature type="domain" description="Radical SAM core" evidence="9">
    <location>
        <begin position="55"/>
        <end position="285"/>
    </location>
</feature>
<accession>A0AAV4LAW8</accession>
<dbReference type="SUPFAM" id="SSF102114">
    <property type="entry name" value="Radical SAM enzymes"/>
    <property type="match status" value="1"/>
</dbReference>
<dbReference type="InterPro" id="IPR022432">
    <property type="entry name" value="MqnE"/>
</dbReference>
<gene>
    <name evidence="10" type="primary">mqnE_2</name>
    <name evidence="6" type="synonym">mqnE</name>
    <name evidence="10" type="ORF">DNHGIG_04670</name>
</gene>
<dbReference type="CDD" id="cd01335">
    <property type="entry name" value="Radical_SAM"/>
    <property type="match status" value="1"/>
</dbReference>
<evidence type="ECO:0000256" key="2">
    <source>
        <dbReference type="ARBA" id="ARBA00022691"/>
    </source>
</evidence>
<dbReference type="EMBL" id="BOQE01000001">
    <property type="protein sequence ID" value="GIM44918.1"/>
    <property type="molecule type" value="Genomic_DNA"/>
</dbReference>
<dbReference type="InterPro" id="IPR006638">
    <property type="entry name" value="Elp3/MiaA/NifB-like_rSAM"/>
</dbReference>
<comment type="catalytic activity">
    <reaction evidence="6">
        <text>3-[(1-carboxyvinyl)-oxy]benzoate + S-adenosyl-L-methionine + H2O = 6-amino-6-deoxyfutalosine + hydrogencarbonate + L-methionine + H(+)</text>
        <dbReference type="Rhea" id="RHEA:33075"/>
        <dbReference type="ChEBI" id="CHEBI:15377"/>
        <dbReference type="ChEBI" id="CHEBI:15378"/>
        <dbReference type="ChEBI" id="CHEBI:17544"/>
        <dbReference type="ChEBI" id="CHEBI:57844"/>
        <dbReference type="ChEBI" id="CHEBI:59789"/>
        <dbReference type="ChEBI" id="CHEBI:64286"/>
        <dbReference type="ChEBI" id="CHEBI:76981"/>
        <dbReference type="EC" id="2.5.1.120"/>
    </reaction>
</comment>
<dbReference type="RefSeq" id="WP_282198169.1">
    <property type="nucleotide sequence ID" value="NZ_BOQE01000001.1"/>
</dbReference>
<keyword evidence="2 6" id="KW-0949">S-adenosyl-L-methionine</keyword>
<dbReference type="PANTHER" id="PTHR43076">
    <property type="entry name" value="FO SYNTHASE (COFH)"/>
    <property type="match status" value="1"/>
</dbReference>
<dbReference type="InterPro" id="IPR020050">
    <property type="entry name" value="FO_synthase_su2"/>
</dbReference>
<comment type="caution">
    <text evidence="10">The sequence shown here is derived from an EMBL/GenBank/DDBJ whole genome shotgun (WGS) entry which is preliminary data.</text>
</comment>
<comment type="function">
    <text evidence="6">Radical SAM enzyme that catalyzes the addition of the adenosyl radical to the double bond of 3-[(1-carboxyvinyl)oxy]benzoate, leading to aminodeoxyfutalosine (AFL), a key intermediate in the formation of menaquinone (MK, vitamin K2) from chorismate.</text>
</comment>
<keyword evidence="6" id="KW-0474">Menaquinone biosynthesis</keyword>
<dbReference type="InterPro" id="IPR007197">
    <property type="entry name" value="rSAM"/>
</dbReference>
<dbReference type="SFLD" id="SFLDF00342">
    <property type="entry name" value="cyclic_dehypoxanthine_futalosi"/>
    <property type="match status" value="1"/>
</dbReference>
<dbReference type="SMART" id="SM00729">
    <property type="entry name" value="Elp3"/>
    <property type="match status" value="1"/>
</dbReference>
<feature type="binding site" evidence="6 7">
    <location>
        <position position="76"/>
    </location>
    <ligand>
        <name>[4Fe-4S] cluster</name>
        <dbReference type="ChEBI" id="CHEBI:49883"/>
        <note>4Fe-4S-S-AdoMet</note>
    </ligand>
</feature>
<feature type="binding site" evidence="8">
    <location>
        <position position="75"/>
    </location>
    <ligand>
        <name>S-adenosyl-L-methionine</name>
        <dbReference type="ChEBI" id="CHEBI:59789"/>
    </ligand>
</feature>
<dbReference type="HAMAP" id="MF_00993">
    <property type="entry name" value="MqnE"/>
    <property type="match status" value="1"/>
</dbReference>
<feature type="binding site" evidence="8">
    <location>
        <position position="180"/>
    </location>
    <ligand>
        <name>S-adenosyl-L-methionine</name>
        <dbReference type="ChEBI" id="CHEBI:59789"/>
    </ligand>
</feature>
<evidence type="ECO:0000259" key="9">
    <source>
        <dbReference type="PROSITE" id="PS51918"/>
    </source>
</evidence>
<protein>
    <recommendedName>
        <fullName evidence="6">Aminodeoxyfutalosine synthase</fullName>
        <shortName evidence="6">AFL synthase</shortName>
        <shortName evidence="6">Aminofutalosine synthase</shortName>
        <ecNumber evidence="6">2.5.1.120</ecNumber>
    </recommendedName>
    <alternativeName>
        <fullName evidence="6">Menaquinone biosynthetic enzyme MqnE</fullName>
    </alternativeName>
</protein>
<keyword evidence="4 6" id="KW-0408">Iron</keyword>
<dbReference type="GO" id="GO:0005506">
    <property type="term" value="F:iron ion binding"/>
    <property type="evidence" value="ECO:0007669"/>
    <property type="project" value="UniProtKB-UniRule"/>
</dbReference>
<sequence>MLITSQPSLDSIIRKVEYGERLTLEDGLTLFESNDIATIGQLANLVNTRKNGNNVYFIQNRYLNPTNVCNAHCSFCGFRRDPGEDGAYTMTHEEIVEAVRPDAHKIREVHIVGGHNHTVPFSYYVETVRVLKTHFPHIAVKAYTGAEIQFFSELSGKSVEAVLAELKEAGLDSLTGGGAEILSERYRQKVCSDKATVEQWLNAHRTAHKMGIKTHATMLYGLIETYEERLQHMLYLREIQDETGGFLTFIPLAYQPRTYSVTKRTAAFDDLKTIAISRLMLDNFDHIKAYWIDLGTKIAQVALGFGADDLHGTLIEEKISHAVKPEANEMALTVDELVWLIKSAGRTPVERDTFYNPIRTF</sequence>
<dbReference type="SFLD" id="SFLDS00029">
    <property type="entry name" value="Radical_SAM"/>
    <property type="match status" value="1"/>
</dbReference>
<evidence type="ECO:0000256" key="8">
    <source>
        <dbReference type="PIRSR" id="PIRSR004762-2"/>
    </source>
</evidence>
<evidence type="ECO:0000256" key="7">
    <source>
        <dbReference type="PIRSR" id="PIRSR004762-1"/>
    </source>
</evidence>
<name>A0AAV4LAW8_9BACL</name>
<keyword evidence="5 6" id="KW-0411">Iron-sulfur</keyword>
<evidence type="ECO:0000256" key="5">
    <source>
        <dbReference type="ARBA" id="ARBA00023014"/>
    </source>
</evidence>
<comment type="similarity">
    <text evidence="6">Belongs to the radical SAM superfamily. MqnE family.</text>
</comment>
<dbReference type="SFLD" id="SFLDG01389">
    <property type="entry name" value="menaquinone_synthsis_involved"/>
    <property type="match status" value="1"/>
</dbReference>
<evidence type="ECO:0000313" key="10">
    <source>
        <dbReference type="EMBL" id="GIM44918.1"/>
    </source>
</evidence>
<keyword evidence="1 6" id="KW-0004">4Fe-4S</keyword>
<dbReference type="InterPro" id="IPR058240">
    <property type="entry name" value="rSAM_sf"/>
</dbReference>
<dbReference type="InterPro" id="IPR013785">
    <property type="entry name" value="Aldolase_TIM"/>
</dbReference>
<dbReference type="SFLD" id="SFLDF00343">
    <property type="entry name" value="aminofutalosine_synthase_(mqnE"/>
    <property type="match status" value="1"/>
</dbReference>
<dbReference type="AlphaFoldDB" id="A0AAV4LAW8"/>
<feature type="binding site" evidence="6 7">
    <location>
        <position position="73"/>
    </location>
    <ligand>
        <name>[4Fe-4S] cluster</name>
        <dbReference type="ChEBI" id="CHEBI:49883"/>
        <note>4Fe-4S-S-AdoMet</note>
    </ligand>
</feature>
<dbReference type="GO" id="GO:0051539">
    <property type="term" value="F:4 iron, 4 sulfur cluster binding"/>
    <property type="evidence" value="ECO:0007669"/>
    <property type="project" value="UniProtKB-KW"/>
</dbReference>
<dbReference type="Pfam" id="PF19288">
    <property type="entry name" value="CofH_C"/>
    <property type="match status" value="1"/>
</dbReference>
<dbReference type="Gene3D" id="3.20.20.70">
    <property type="entry name" value="Aldolase class I"/>
    <property type="match status" value="1"/>
</dbReference>
<dbReference type="SFLD" id="SFLDG01064">
    <property type="entry name" value="F420__menaquinone_cofactor_bio"/>
    <property type="match status" value="1"/>
</dbReference>
<dbReference type="PROSITE" id="PS51918">
    <property type="entry name" value="RADICAL_SAM"/>
    <property type="match status" value="1"/>
</dbReference>
<evidence type="ECO:0000256" key="1">
    <source>
        <dbReference type="ARBA" id="ARBA00022485"/>
    </source>
</evidence>
<keyword evidence="3 6" id="KW-0479">Metal-binding</keyword>
<evidence type="ECO:0000256" key="4">
    <source>
        <dbReference type="ARBA" id="ARBA00023004"/>
    </source>
</evidence>
<dbReference type="Proteomes" id="UP001057291">
    <property type="component" value="Unassembled WGS sequence"/>
</dbReference>
<evidence type="ECO:0000256" key="3">
    <source>
        <dbReference type="ARBA" id="ARBA00022723"/>
    </source>
</evidence>
<dbReference type="PANTHER" id="PTHR43076:SF7">
    <property type="entry name" value="AMINODEOXYFUTALOSINE SYNTHASE"/>
    <property type="match status" value="1"/>
</dbReference>
<proteinExistence type="inferred from homology"/>
<dbReference type="GO" id="GO:0044689">
    <property type="term" value="F:7,8-didemethyl-8-hydroxy-5-deazariboflavin synthase activity"/>
    <property type="evidence" value="ECO:0007669"/>
    <property type="project" value="TreeGrafter"/>
</dbReference>
<dbReference type="Pfam" id="PF04055">
    <property type="entry name" value="Radical_SAM"/>
    <property type="match status" value="1"/>
</dbReference>